<dbReference type="PROSITE" id="PS50850">
    <property type="entry name" value="MFS"/>
    <property type="match status" value="1"/>
</dbReference>
<keyword evidence="3 5" id="KW-1133">Transmembrane helix</keyword>
<dbReference type="InterPro" id="IPR011701">
    <property type="entry name" value="MFS"/>
</dbReference>
<feature type="transmembrane region" description="Helical" evidence="5">
    <location>
        <begin position="301"/>
        <end position="318"/>
    </location>
</feature>
<feature type="transmembrane region" description="Helical" evidence="5">
    <location>
        <begin position="324"/>
        <end position="347"/>
    </location>
</feature>
<feature type="transmembrane region" description="Helical" evidence="5">
    <location>
        <begin position="391"/>
        <end position="410"/>
    </location>
</feature>
<feature type="transmembrane region" description="Helical" evidence="5">
    <location>
        <begin position="221"/>
        <end position="248"/>
    </location>
</feature>
<reference evidence="7" key="1">
    <citation type="submission" date="2020-04" db="EMBL/GenBank/DDBJ databases">
        <authorList>
            <person name="Sombolestani A."/>
        </authorList>
    </citation>
    <scope>NUCLEOTIDE SEQUENCE</scope>
    <source>
        <strain evidence="7">LMG 27748</strain>
    </source>
</reference>
<feature type="transmembrane region" description="Helical" evidence="5">
    <location>
        <begin position="183"/>
        <end position="200"/>
    </location>
</feature>
<proteinExistence type="predicted"/>
<reference evidence="7" key="2">
    <citation type="submission" date="2020-11" db="EMBL/GenBank/DDBJ databases">
        <title>Description of novel Gluconobacter species.</title>
        <authorList>
            <person name="Cleenwerck I."/>
            <person name="Cnockaert M."/>
            <person name="Borremans W."/>
            <person name="Wieme A.D."/>
            <person name="De Vuyst L."/>
            <person name="Vandamme P."/>
        </authorList>
    </citation>
    <scope>NUCLEOTIDE SEQUENCE</scope>
    <source>
        <strain evidence="7">LMG 27748</strain>
    </source>
</reference>
<evidence type="ECO:0000256" key="1">
    <source>
        <dbReference type="ARBA" id="ARBA00004141"/>
    </source>
</evidence>
<accession>A0ABR9YGW6</accession>
<dbReference type="SUPFAM" id="SSF103473">
    <property type="entry name" value="MFS general substrate transporter"/>
    <property type="match status" value="1"/>
</dbReference>
<comment type="subcellular location">
    <subcellularLocation>
        <location evidence="1">Membrane</location>
        <topology evidence="1">Multi-pass membrane protein</topology>
    </subcellularLocation>
</comment>
<dbReference type="Gene3D" id="1.20.1250.20">
    <property type="entry name" value="MFS general substrate transporter like domains"/>
    <property type="match status" value="2"/>
</dbReference>
<protein>
    <submittedName>
        <fullName evidence="7">MFS transporter</fullName>
    </submittedName>
</protein>
<dbReference type="InterPro" id="IPR050382">
    <property type="entry name" value="MFS_Na/Anion_cotransporter"/>
</dbReference>
<sequence>MARRLFRPSQAPETAQADKAEEQSILMPSLLFLIGIIAYADRQILALLKPELDRIFGWTAADYASISSWSQATIAVSLLVSGWVVDRLGIKKTLGFGLTGWSLATILHAAVRSVSGFLAVRVALGLFEGVGTPASMKAIRTTFPRDSQGRMIGLLNAAPNLAAMGTPLIVVLLFPVLGWRGTTIAVGASGLLCALLWFRFARMGDSEAPASTTAHAEHTALPVWCCVTGFALGKFLTDPVWWFLLFWLPDLLHRRFALEPSSMGFPLAIAYGMAGIGSILGGYGPFFLTRAGYRHETARRAIMAFAALCALPLPLLLTTSSLTFGIAVCGLTLAAHQAFATNLFGFITEWAPTRMTGRATGVGAFAGNIGGALMLHLLGQFAAPGQSLKPVFAYCAIAYILGWLALALFAPVRKLLSKTADPDLNPPVPTV</sequence>
<evidence type="ECO:0000256" key="2">
    <source>
        <dbReference type="ARBA" id="ARBA00022692"/>
    </source>
</evidence>
<organism evidence="7 8">
    <name type="scientific">Gluconobacter cerevisiae</name>
    <dbReference type="NCBI Taxonomy" id="1379734"/>
    <lineage>
        <taxon>Bacteria</taxon>
        <taxon>Pseudomonadati</taxon>
        <taxon>Pseudomonadota</taxon>
        <taxon>Alphaproteobacteria</taxon>
        <taxon>Acetobacterales</taxon>
        <taxon>Acetobacteraceae</taxon>
        <taxon>Gluconobacter</taxon>
    </lineage>
</organism>
<feature type="transmembrane region" description="Helical" evidence="5">
    <location>
        <begin position="25"/>
        <end position="48"/>
    </location>
</feature>
<evidence type="ECO:0000256" key="3">
    <source>
        <dbReference type="ARBA" id="ARBA00022989"/>
    </source>
</evidence>
<keyword evidence="2 5" id="KW-0812">Transmembrane</keyword>
<feature type="transmembrane region" description="Helical" evidence="5">
    <location>
        <begin position="359"/>
        <end position="379"/>
    </location>
</feature>
<dbReference type="InterPro" id="IPR036259">
    <property type="entry name" value="MFS_trans_sf"/>
</dbReference>
<feature type="transmembrane region" description="Helical" evidence="5">
    <location>
        <begin position="68"/>
        <end position="86"/>
    </location>
</feature>
<feature type="domain" description="Major facilitator superfamily (MFS) profile" evidence="6">
    <location>
        <begin position="27"/>
        <end position="414"/>
    </location>
</feature>
<dbReference type="EMBL" id="JABCQO010000015">
    <property type="protein sequence ID" value="MBF0877758.1"/>
    <property type="molecule type" value="Genomic_DNA"/>
</dbReference>
<dbReference type="Proteomes" id="UP000630952">
    <property type="component" value="Unassembled WGS sequence"/>
</dbReference>
<feature type="transmembrane region" description="Helical" evidence="5">
    <location>
        <begin position="268"/>
        <end position="289"/>
    </location>
</feature>
<dbReference type="InterPro" id="IPR020846">
    <property type="entry name" value="MFS_dom"/>
</dbReference>
<dbReference type="Pfam" id="PF07690">
    <property type="entry name" value="MFS_1"/>
    <property type="match status" value="1"/>
</dbReference>
<evidence type="ECO:0000259" key="6">
    <source>
        <dbReference type="PROSITE" id="PS50850"/>
    </source>
</evidence>
<name>A0ABR9YGW6_9PROT</name>
<evidence type="ECO:0000256" key="4">
    <source>
        <dbReference type="ARBA" id="ARBA00023136"/>
    </source>
</evidence>
<keyword evidence="8" id="KW-1185">Reference proteome</keyword>
<evidence type="ECO:0000313" key="7">
    <source>
        <dbReference type="EMBL" id="MBF0877758.1"/>
    </source>
</evidence>
<evidence type="ECO:0000313" key="8">
    <source>
        <dbReference type="Proteomes" id="UP000630952"/>
    </source>
</evidence>
<dbReference type="PANTHER" id="PTHR11662">
    <property type="entry name" value="SOLUTE CARRIER FAMILY 17"/>
    <property type="match status" value="1"/>
</dbReference>
<evidence type="ECO:0000256" key="5">
    <source>
        <dbReference type="SAM" id="Phobius"/>
    </source>
</evidence>
<gene>
    <name evidence="7" type="ORF">HKD21_13015</name>
</gene>
<feature type="transmembrane region" description="Helical" evidence="5">
    <location>
        <begin position="157"/>
        <end position="177"/>
    </location>
</feature>
<comment type="caution">
    <text evidence="7">The sequence shown here is derived from an EMBL/GenBank/DDBJ whole genome shotgun (WGS) entry which is preliminary data.</text>
</comment>
<keyword evidence="4 5" id="KW-0472">Membrane</keyword>
<dbReference type="PANTHER" id="PTHR11662:SF285">
    <property type="entry name" value="HEXURONATE TRANSPORTER"/>
    <property type="match status" value="1"/>
</dbReference>